<protein>
    <submittedName>
        <fullName evidence="3">DNA-binding transcriptional regulator, MerR family</fullName>
    </submittedName>
</protein>
<keyword evidence="4" id="KW-1185">Reference proteome</keyword>
<dbReference type="PANTHER" id="PTHR30204:SF93">
    <property type="entry name" value="HTH MERR-TYPE DOMAIN-CONTAINING PROTEIN"/>
    <property type="match status" value="1"/>
</dbReference>
<gene>
    <name evidence="3" type="ORF">SAMN05660976_07427</name>
</gene>
<dbReference type="GO" id="GO:0003677">
    <property type="term" value="F:DNA binding"/>
    <property type="evidence" value="ECO:0007669"/>
    <property type="project" value="UniProtKB-KW"/>
</dbReference>
<dbReference type="PANTHER" id="PTHR30204">
    <property type="entry name" value="REDOX-CYCLING DRUG-SENSING TRANSCRIPTIONAL ACTIVATOR SOXR"/>
    <property type="match status" value="1"/>
</dbReference>
<evidence type="ECO:0000256" key="1">
    <source>
        <dbReference type="ARBA" id="ARBA00023125"/>
    </source>
</evidence>
<dbReference type="InterPro" id="IPR000551">
    <property type="entry name" value="MerR-type_HTH_dom"/>
</dbReference>
<sequence length="248" mass="27651">MRIGEIAALVGVSTRTVRYYHHVGLLPEPPRRPNGYREYELRDAVVLARIRRLAELGLSLEELRDALADDAGKELREVLLDLDADLAREQEAIAERRRRLAALLDRADLRPGWVVPSDAADVLRDLHAKGSRFADVDRELLMLMNLMADPADQDRVLALMRPLTEPDRLAQGHALYRRLDALSGAGADDPRVPALAAELAAHLPDEMARALAGRLPGDQRWLETLSGELSPAQAEVFRLMVTELKERA</sequence>
<dbReference type="PROSITE" id="PS50937">
    <property type="entry name" value="HTH_MERR_2"/>
    <property type="match status" value="1"/>
</dbReference>
<dbReference type="SUPFAM" id="SSF46955">
    <property type="entry name" value="Putative DNA-binding domain"/>
    <property type="match status" value="1"/>
</dbReference>
<dbReference type="EMBL" id="FOBF01000026">
    <property type="protein sequence ID" value="SEN39136.1"/>
    <property type="molecule type" value="Genomic_DNA"/>
</dbReference>
<keyword evidence="1 3" id="KW-0238">DNA-binding</keyword>
<accession>A0A1H8G540</accession>
<dbReference type="PRINTS" id="PR00040">
    <property type="entry name" value="HTHMERR"/>
</dbReference>
<dbReference type="Proteomes" id="UP000198953">
    <property type="component" value="Unassembled WGS sequence"/>
</dbReference>
<dbReference type="InterPro" id="IPR009061">
    <property type="entry name" value="DNA-bd_dom_put_sf"/>
</dbReference>
<name>A0A1H8G540_9ACTN</name>
<evidence type="ECO:0000313" key="3">
    <source>
        <dbReference type="EMBL" id="SEN39136.1"/>
    </source>
</evidence>
<reference evidence="3 4" key="1">
    <citation type="submission" date="2016-10" db="EMBL/GenBank/DDBJ databases">
        <authorList>
            <person name="de Groot N.N."/>
        </authorList>
    </citation>
    <scope>NUCLEOTIDE SEQUENCE [LARGE SCALE GENOMIC DNA]</scope>
    <source>
        <strain evidence="3 4">DSM 43357</strain>
    </source>
</reference>
<organism evidence="3 4">
    <name type="scientific">Nonomuraea pusilla</name>
    <dbReference type="NCBI Taxonomy" id="46177"/>
    <lineage>
        <taxon>Bacteria</taxon>
        <taxon>Bacillati</taxon>
        <taxon>Actinomycetota</taxon>
        <taxon>Actinomycetes</taxon>
        <taxon>Streptosporangiales</taxon>
        <taxon>Streptosporangiaceae</taxon>
        <taxon>Nonomuraea</taxon>
    </lineage>
</organism>
<dbReference type="OrthoDB" id="4569196at2"/>
<dbReference type="Pfam" id="PF13411">
    <property type="entry name" value="MerR_1"/>
    <property type="match status" value="1"/>
</dbReference>
<dbReference type="Gene3D" id="1.10.1660.10">
    <property type="match status" value="1"/>
</dbReference>
<dbReference type="RefSeq" id="WP_091105150.1">
    <property type="nucleotide sequence ID" value="NZ_FOBF01000026.1"/>
</dbReference>
<dbReference type="GO" id="GO:0003700">
    <property type="term" value="F:DNA-binding transcription factor activity"/>
    <property type="evidence" value="ECO:0007669"/>
    <property type="project" value="InterPro"/>
</dbReference>
<dbReference type="STRING" id="46177.SAMN05660976_07427"/>
<feature type="domain" description="HTH merR-type" evidence="2">
    <location>
        <begin position="1"/>
        <end position="69"/>
    </location>
</feature>
<dbReference type="InterPro" id="IPR047057">
    <property type="entry name" value="MerR_fam"/>
</dbReference>
<evidence type="ECO:0000313" key="4">
    <source>
        <dbReference type="Proteomes" id="UP000198953"/>
    </source>
</evidence>
<dbReference type="SMART" id="SM00422">
    <property type="entry name" value="HTH_MERR"/>
    <property type="match status" value="1"/>
</dbReference>
<dbReference type="CDD" id="cd00592">
    <property type="entry name" value="HTH_MerR-like"/>
    <property type="match status" value="1"/>
</dbReference>
<evidence type="ECO:0000259" key="2">
    <source>
        <dbReference type="PROSITE" id="PS50937"/>
    </source>
</evidence>
<dbReference type="AlphaFoldDB" id="A0A1H8G540"/>
<proteinExistence type="predicted"/>